<keyword evidence="1" id="KW-1133">Transmembrane helix</keyword>
<dbReference type="Gene3D" id="2.40.50.660">
    <property type="match status" value="1"/>
</dbReference>
<reference evidence="2 3" key="1">
    <citation type="submission" date="2017-09" db="EMBL/GenBank/DDBJ databases">
        <title>Large-scale bioinformatics analysis of Bacillus genomes uncovers conserved roles of natural products in bacterial physiology.</title>
        <authorList>
            <consortium name="Agbiome Team Llc"/>
            <person name="Bleich R.M."/>
            <person name="Kirk G.J."/>
            <person name="Santa Maria K.C."/>
            <person name="Allen S.E."/>
            <person name="Farag S."/>
            <person name="Shank E.A."/>
            <person name="Bowers A."/>
        </authorList>
    </citation>
    <scope>NUCLEOTIDE SEQUENCE [LARGE SCALE GENOMIC DNA]</scope>
    <source>
        <strain evidence="2 3">AFS003013</strain>
    </source>
</reference>
<dbReference type="AlphaFoldDB" id="A0AAE5P986"/>
<dbReference type="RefSeq" id="WP_098277749.1">
    <property type="nucleotide sequence ID" value="NZ_NTYW01000004.1"/>
</dbReference>
<comment type="caution">
    <text evidence="2">The sequence shown here is derived from an EMBL/GenBank/DDBJ whole genome shotgun (WGS) entry which is preliminary data.</text>
</comment>
<keyword evidence="1" id="KW-0472">Membrane</keyword>
<protein>
    <recommendedName>
        <fullName evidence="4">DUF2500 domain-containing protein</fullName>
    </recommendedName>
</protein>
<sequence>MFEDEMIFEDDPSGDDIVFEDDPSGDDIVFEGDVPDDVSGGAFFPDDALFNGMPTFVMLFFVIVIGIFLFSIFKGIGTWSKNEQSPRLSVKAKVTGKRTNVHRHGGHAHEHHHSHTSTTYYVTFQFESTDRSEFTVSGREYGMLAEGDEGMLTFQGTRFLDFQRNPSEEHTDA</sequence>
<organism evidence="2 3">
    <name type="scientific">Priestia megaterium</name>
    <name type="common">Bacillus megaterium</name>
    <dbReference type="NCBI Taxonomy" id="1404"/>
    <lineage>
        <taxon>Bacteria</taxon>
        <taxon>Bacillati</taxon>
        <taxon>Bacillota</taxon>
        <taxon>Bacilli</taxon>
        <taxon>Bacillales</taxon>
        <taxon>Bacillaceae</taxon>
        <taxon>Priestia</taxon>
    </lineage>
</organism>
<keyword evidence="1" id="KW-0812">Transmembrane</keyword>
<evidence type="ECO:0000313" key="2">
    <source>
        <dbReference type="EMBL" id="PES42157.1"/>
    </source>
</evidence>
<accession>A0AAE5P986</accession>
<dbReference type="InterPro" id="IPR019635">
    <property type="entry name" value="DUF2500"/>
</dbReference>
<proteinExistence type="predicted"/>
<dbReference type="Proteomes" id="UP000220341">
    <property type="component" value="Unassembled WGS sequence"/>
</dbReference>
<evidence type="ECO:0008006" key="4">
    <source>
        <dbReference type="Google" id="ProtNLM"/>
    </source>
</evidence>
<name>A0AAE5P986_PRIMG</name>
<feature type="transmembrane region" description="Helical" evidence="1">
    <location>
        <begin position="53"/>
        <end position="73"/>
    </location>
</feature>
<dbReference type="Pfam" id="PF10694">
    <property type="entry name" value="DUF2500"/>
    <property type="match status" value="1"/>
</dbReference>
<evidence type="ECO:0000313" key="3">
    <source>
        <dbReference type="Proteomes" id="UP000220341"/>
    </source>
</evidence>
<evidence type="ECO:0000256" key="1">
    <source>
        <dbReference type="SAM" id="Phobius"/>
    </source>
</evidence>
<gene>
    <name evidence="2" type="ORF">CN497_05085</name>
</gene>
<dbReference type="EMBL" id="NTYW01000004">
    <property type="protein sequence ID" value="PES42157.1"/>
    <property type="molecule type" value="Genomic_DNA"/>
</dbReference>